<evidence type="ECO:0000256" key="1">
    <source>
        <dbReference type="SAM" id="Phobius"/>
    </source>
</evidence>
<evidence type="ECO:0000313" key="3">
    <source>
        <dbReference type="Proteomes" id="UP000039046"/>
    </source>
</evidence>
<protein>
    <submittedName>
        <fullName evidence="2">Uncharacterized protein</fullName>
    </submittedName>
</protein>
<sequence>MATNMNPAPAYTATALPGQATAPQRIAMVDLEANRTVNTTVNATTVNTTSAVQCRYRPWYARRSLAIIFMLCITIPVCIYLFMRRYH</sequence>
<keyword evidence="1" id="KW-1133">Transmembrane helix</keyword>
<dbReference type="EMBL" id="CDHN01000001">
    <property type="protein sequence ID" value="CEJ82464.1"/>
    <property type="molecule type" value="Genomic_DNA"/>
</dbReference>
<dbReference type="Proteomes" id="UP000039046">
    <property type="component" value="Unassembled WGS sequence"/>
</dbReference>
<dbReference type="AlphaFoldDB" id="A0A0A1TAR6"/>
<proteinExistence type="predicted"/>
<accession>A0A0A1TAR6</accession>
<evidence type="ECO:0000313" key="2">
    <source>
        <dbReference type="EMBL" id="CEJ82464.1"/>
    </source>
</evidence>
<gene>
    <name evidence="2" type="ORF">VHEMI02526</name>
</gene>
<reference evidence="2 3" key="1">
    <citation type="journal article" date="2015" name="Genome Announc.">
        <title>Draft Genome Sequence and Gene Annotation of the Entomopathogenic Fungus Verticillium hemipterigenum.</title>
        <authorList>
            <person name="Horn F."/>
            <person name="Habel A."/>
            <person name="Scharf D.H."/>
            <person name="Dworschak J."/>
            <person name="Brakhage A.A."/>
            <person name="Guthke R."/>
            <person name="Hertweck C."/>
            <person name="Linde J."/>
        </authorList>
    </citation>
    <scope>NUCLEOTIDE SEQUENCE [LARGE SCALE GENOMIC DNA]</scope>
</reference>
<keyword evidence="1" id="KW-0472">Membrane</keyword>
<name>A0A0A1TAR6_9HYPO</name>
<dbReference type="HOGENOM" id="CLU_2484907_0_0_1"/>
<keyword evidence="3" id="KW-1185">Reference proteome</keyword>
<organism evidence="2 3">
    <name type="scientific">[Torrubiella] hemipterigena</name>
    <dbReference type="NCBI Taxonomy" id="1531966"/>
    <lineage>
        <taxon>Eukaryota</taxon>
        <taxon>Fungi</taxon>
        <taxon>Dikarya</taxon>
        <taxon>Ascomycota</taxon>
        <taxon>Pezizomycotina</taxon>
        <taxon>Sordariomycetes</taxon>
        <taxon>Hypocreomycetidae</taxon>
        <taxon>Hypocreales</taxon>
        <taxon>Clavicipitaceae</taxon>
        <taxon>Clavicipitaceae incertae sedis</taxon>
        <taxon>'Torrubiella' clade</taxon>
    </lineage>
</organism>
<keyword evidence="1" id="KW-0812">Transmembrane</keyword>
<feature type="transmembrane region" description="Helical" evidence="1">
    <location>
        <begin position="65"/>
        <end position="83"/>
    </location>
</feature>